<feature type="region of interest" description="Disordered" evidence="1">
    <location>
        <begin position="1"/>
        <end position="21"/>
    </location>
</feature>
<sequence>MLLPGAQAAGPTGTAADFGSLVSDSTPARQITIDAQTRSVNVKDGETVKFNVGGKSFVWHFETFHDALDVDLSLIAPAGIKVDGIVAYIAANPLYRG</sequence>
<organism evidence="2 3">
    <name type="scientific">Janthinobacterium agaricidamnosum NBRC 102515 = DSM 9628</name>
    <dbReference type="NCBI Taxonomy" id="1349767"/>
    <lineage>
        <taxon>Bacteria</taxon>
        <taxon>Pseudomonadati</taxon>
        <taxon>Pseudomonadota</taxon>
        <taxon>Betaproteobacteria</taxon>
        <taxon>Burkholderiales</taxon>
        <taxon>Oxalobacteraceae</taxon>
        <taxon>Janthinobacterium</taxon>
    </lineage>
</organism>
<keyword evidence="3" id="KW-1185">Reference proteome</keyword>
<dbReference type="AlphaFoldDB" id="W0V8G5"/>
<dbReference type="HOGENOM" id="CLU_168906_0_0_4"/>
<evidence type="ECO:0000256" key="1">
    <source>
        <dbReference type="SAM" id="MobiDB-lite"/>
    </source>
</evidence>
<dbReference type="Proteomes" id="UP000027604">
    <property type="component" value="Chromosome I"/>
</dbReference>
<dbReference type="STRING" id="1349767.GJA_3012"/>
<dbReference type="KEGG" id="jag:GJA_3012"/>
<accession>W0V8G5</accession>
<dbReference type="eggNOG" id="ENOG5033N4I">
    <property type="taxonomic scope" value="Bacteria"/>
</dbReference>
<feature type="compositionally biased region" description="Low complexity" evidence="1">
    <location>
        <begin position="1"/>
        <end position="16"/>
    </location>
</feature>
<dbReference type="EMBL" id="HG322949">
    <property type="protein sequence ID" value="CDG83638.1"/>
    <property type="molecule type" value="Genomic_DNA"/>
</dbReference>
<gene>
    <name evidence="2" type="ORF">GJA_3012</name>
</gene>
<dbReference type="InterPro" id="IPR038674">
    <property type="entry name" value="CzcE_sf"/>
</dbReference>
<dbReference type="PATRIC" id="fig|1349767.4.peg.4720"/>
<evidence type="ECO:0000313" key="3">
    <source>
        <dbReference type="Proteomes" id="UP000027604"/>
    </source>
</evidence>
<reference evidence="2 3" key="1">
    <citation type="journal article" date="2015" name="Genome Announc.">
        <title>Genome Sequence of Mushroom Soft-Rot Pathogen Janthinobacterium agaricidamnosum.</title>
        <authorList>
            <person name="Graupner K."/>
            <person name="Lackner G."/>
            <person name="Hertweck C."/>
        </authorList>
    </citation>
    <scope>NUCLEOTIDE SEQUENCE [LARGE SCALE GENOMIC DNA]</scope>
    <source>
        <strain evidence="3">NBRC 102515 / DSM 9628</strain>
    </source>
</reference>
<name>W0V8G5_9BURK</name>
<proteinExistence type="predicted"/>
<protein>
    <submittedName>
        <fullName evidence="2">Uncharacterized domain protein</fullName>
    </submittedName>
</protein>
<dbReference type="InterPro" id="IPR031560">
    <property type="entry name" value="CzcE"/>
</dbReference>
<evidence type="ECO:0000313" key="2">
    <source>
        <dbReference type="EMBL" id="CDG83638.1"/>
    </source>
</evidence>
<dbReference type="Pfam" id="PF16986">
    <property type="entry name" value="CzcE"/>
    <property type="match status" value="1"/>
</dbReference>
<dbReference type="Gene3D" id="2.60.40.2280">
    <property type="entry name" value="Heavy-metal resistance protein CzcE"/>
    <property type="match status" value="1"/>
</dbReference>